<gene>
    <name evidence="7" type="ORF">SAMN04488096_103304</name>
</gene>
<dbReference type="Gene3D" id="3.90.550.10">
    <property type="entry name" value="Spore Coat Polysaccharide Biosynthesis Protein SpsA, Chain A"/>
    <property type="match status" value="1"/>
</dbReference>
<evidence type="ECO:0000313" key="8">
    <source>
        <dbReference type="Proteomes" id="UP000184225"/>
    </source>
</evidence>
<evidence type="ECO:0000259" key="6">
    <source>
        <dbReference type="Pfam" id="PF00535"/>
    </source>
</evidence>
<dbReference type="InterPro" id="IPR001173">
    <property type="entry name" value="Glyco_trans_2-like"/>
</dbReference>
<name>A0A1M6D5E5_9FLAO</name>
<dbReference type="GO" id="GO:0016757">
    <property type="term" value="F:glycosyltransferase activity"/>
    <property type="evidence" value="ECO:0007669"/>
    <property type="project" value="UniProtKB-KW"/>
</dbReference>
<organism evidence="7 8">
    <name type="scientific">Mesonia phycicola</name>
    <dbReference type="NCBI Taxonomy" id="579105"/>
    <lineage>
        <taxon>Bacteria</taxon>
        <taxon>Pseudomonadati</taxon>
        <taxon>Bacteroidota</taxon>
        <taxon>Flavobacteriia</taxon>
        <taxon>Flavobacteriales</taxon>
        <taxon>Flavobacteriaceae</taxon>
        <taxon>Mesonia</taxon>
    </lineage>
</organism>
<sequence length="227" mass="26005">MSGKKISVIIPVINEADNLKKLLPHLKNNHAEEIIMVDGGSTDNSKEIALSYNIKVIDSPKSRAKQMNAGAKIATGNILYFVHADSIPPSSFYQDILKQIETGYQFGCFRSLFDTKNKFLLINSYFSRFKGMMFRGGGQTLWITKQLFSDLNGYNDSLLLMEEYDFLKRAAKKTDYKVIQKDVLVSTRTYDNHGNFKTQLVYGMVMFGFFRGVKQEKLLNFAKFWLK</sequence>
<dbReference type="AlphaFoldDB" id="A0A1M6D5E5"/>
<dbReference type="CDD" id="cd02522">
    <property type="entry name" value="GT_2_like_a"/>
    <property type="match status" value="1"/>
</dbReference>
<dbReference type="EMBL" id="FQYY01000003">
    <property type="protein sequence ID" value="SHI68341.1"/>
    <property type="molecule type" value="Genomic_DNA"/>
</dbReference>
<evidence type="ECO:0000256" key="3">
    <source>
        <dbReference type="ARBA" id="ARBA00022676"/>
    </source>
</evidence>
<keyword evidence="4 7" id="KW-0808">Transferase</keyword>
<dbReference type="STRING" id="579105.SAMN04488096_103304"/>
<keyword evidence="2" id="KW-1003">Cell membrane</keyword>
<accession>A0A1M6D5E5</accession>
<dbReference type="Proteomes" id="UP000184225">
    <property type="component" value="Unassembled WGS sequence"/>
</dbReference>
<dbReference type="GO" id="GO:0005886">
    <property type="term" value="C:plasma membrane"/>
    <property type="evidence" value="ECO:0007669"/>
    <property type="project" value="UniProtKB-SubCell"/>
</dbReference>
<evidence type="ECO:0000256" key="5">
    <source>
        <dbReference type="ARBA" id="ARBA00023136"/>
    </source>
</evidence>
<dbReference type="Pfam" id="PF00535">
    <property type="entry name" value="Glycos_transf_2"/>
    <property type="match status" value="1"/>
</dbReference>
<evidence type="ECO:0000256" key="4">
    <source>
        <dbReference type="ARBA" id="ARBA00022679"/>
    </source>
</evidence>
<keyword evidence="3" id="KW-0328">Glycosyltransferase</keyword>
<dbReference type="PANTHER" id="PTHR43646:SF2">
    <property type="entry name" value="GLYCOSYLTRANSFERASE 2-LIKE DOMAIN-CONTAINING PROTEIN"/>
    <property type="match status" value="1"/>
</dbReference>
<evidence type="ECO:0000256" key="1">
    <source>
        <dbReference type="ARBA" id="ARBA00004236"/>
    </source>
</evidence>
<dbReference type="InterPro" id="IPR026461">
    <property type="entry name" value="Trfase_2_rSAM/seldom_assoc"/>
</dbReference>
<dbReference type="OrthoDB" id="9810303at2"/>
<dbReference type="NCBIfam" id="TIGR04283">
    <property type="entry name" value="glyco_like_mftF"/>
    <property type="match status" value="1"/>
</dbReference>
<dbReference type="PANTHER" id="PTHR43646">
    <property type="entry name" value="GLYCOSYLTRANSFERASE"/>
    <property type="match status" value="1"/>
</dbReference>
<evidence type="ECO:0000256" key="2">
    <source>
        <dbReference type="ARBA" id="ARBA00022475"/>
    </source>
</evidence>
<keyword evidence="8" id="KW-1185">Reference proteome</keyword>
<protein>
    <submittedName>
        <fullName evidence="7">Transferase 2, rSAM/selenodomain-associated</fullName>
    </submittedName>
</protein>
<dbReference type="InterPro" id="IPR029044">
    <property type="entry name" value="Nucleotide-diphossugar_trans"/>
</dbReference>
<proteinExistence type="predicted"/>
<keyword evidence="5" id="KW-0472">Membrane</keyword>
<evidence type="ECO:0000313" key="7">
    <source>
        <dbReference type="EMBL" id="SHI68341.1"/>
    </source>
</evidence>
<dbReference type="RefSeq" id="WP_073149321.1">
    <property type="nucleotide sequence ID" value="NZ_FQYY01000003.1"/>
</dbReference>
<dbReference type="SUPFAM" id="SSF53448">
    <property type="entry name" value="Nucleotide-diphospho-sugar transferases"/>
    <property type="match status" value="1"/>
</dbReference>
<comment type="subcellular location">
    <subcellularLocation>
        <location evidence="1">Cell membrane</location>
    </subcellularLocation>
</comment>
<feature type="domain" description="Glycosyltransferase 2-like" evidence="6">
    <location>
        <begin position="7"/>
        <end position="108"/>
    </location>
</feature>
<reference evidence="7 8" key="1">
    <citation type="submission" date="2016-11" db="EMBL/GenBank/DDBJ databases">
        <authorList>
            <person name="Jaros S."/>
            <person name="Januszkiewicz K."/>
            <person name="Wedrychowicz H."/>
        </authorList>
    </citation>
    <scope>NUCLEOTIDE SEQUENCE [LARGE SCALE GENOMIC DNA]</scope>
    <source>
        <strain evidence="7 8">DSM 21425</strain>
    </source>
</reference>